<dbReference type="AlphaFoldDB" id="L1NIE4"/>
<dbReference type="InterPro" id="IPR012910">
    <property type="entry name" value="Plug_dom"/>
</dbReference>
<dbReference type="Pfam" id="PF13715">
    <property type="entry name" value="CarbopepD_reg_2"/>
    <property type="match status" value="1"/>
</dbReference>
<dbReference type="NCBIfam" id="TIGR04057">
    <property type="entry name" value="SusC_RagA_signa"/>
    <property type="match status" value="1"/>
</dbReference>
<dbReference type="Pfam" id="PF07715">
    <property type="entry name" value="Plug"/>
    <property type="match status" value="1"/>
</dbReference>
<protein>
    <submittedName>
        <fullName evidence="2">TonB-dependent receptor plug domain protein</fullName>
    </submittedName>
</protein>
<accession>L1NIE4</accession>
<sequence>MDNKQYRVLVLILISFYYMFKTNTEKIWRGFLLIAILLLSIPAFAASIKVTGRVQDVNGEPLIGVSVKEKGTNNVTVTDVNGTYNITCTSDKPVLVAEYIGFEPEERKVTGTLIDFVLKDKVNKLNEITVVGYTTAKKVSVLGAQSSLKMDLVKAPVANMSSILAGRVSGVVAVQRTGVPGQDDSDIWIRGISTLTNRNEGPLILVDGIERSFNNLDPEDIQSVTVLKDAASTAVYGVRGGNGVIIITTKPGVVSKPRFSVDVYQGITQLTKIPSLVDGIEYMNAVNEAYNNTFGKPYYSQQYITNTKVANGLPTPELTAEQRKALEADRSVNRYLYPNVDWMKELYHKSGWNRRINTNIRGGAPNASYYVSLSYYQEKGMTRTDPTQEYSTEITYNRYNFLTNVNLKATKTTNIDVGVSGYFGNGNYPNESLWSIYDKAMNTNPVLFPVQYPNGANPGYSSVQREFDNPWVTLTRRGYQTQYNTQVNSNLKLTQDLGFWKWSKGLTARALVAFDVRARQELHYAIDNSTWKPSGSKDPSTGDTWVDDADLYDGYGNIKLQEEVKGSKTMRFSSNQWVYRTFYFETALDYKHTFARLHNVSGLVLFNMRDHRDANNGASLLQSLPHKQQSLSGRATYDYDNRYFVELNLGYTGSENFAPERRFGLFPAWALGWVPSNEKWWKPLSKVVSFLKLRYSDGTVGNDSQNGRFGYFTEITDKSHYLTYWGWNGIGYNKYGFQAQWSKIRKQDLGIEINFLKDDLTFVIDLFKERRTKIFVDRNNLPLMAGFAATASANVGIVENKGYEASFDYSHQFGKDLFISIRGNITQNTDKVIENAEAEPAYPWLERRGHNVLGRWGYIAEGLYTSTQQITDRGITQFGETRPGELVKPGDIMYKDLNGDKHIDENDMTYIGRGDVPRIYYGFGADIRYKNIGVGILFQGVYDADRMLQGTGIRPFVSSSGGGTLYSNITDRWSASNPEKTDVFYPRLAWGEKNNTNNFQPSTWWQKDVSFMRLKQFTISYYFPKSWGRGLVKGGRFYLMGENVLTFSKFKLWDPELNTNNGISYPNNRTISLGVNFNI</sequence>
<dbReference type="Gene3D" id="2.60.40.1120">
    <property type="entry name" value="Carboxypeptidase-like, regulatory domain"/>
    <property type="match status" value="1"/>
</dbReference>
<evidence type="ECO:0000313" key="2">
    <source>
        <dbReference type="EMBL" id="EKY03143.1"/>
    </source>
</evidence>
<dbReference type="NCBIfam" id="TIGR04056">
    <property type="entry name" value="OMP_RagA_SusC"/>
    <property type="match status" value="1"/>
</dbReference>
<feature type="domain" description="TonB-dependent receptor plug" evidence="1">
    <location>
        <begin position="151"/>
        <end position="244"/>
    </location>
</feature>
<evidence type="ECO:0000313" key="3">
    <source>
        <dbReference type="Proteomes" id="UP000010433"/>
    </source>
</evidence>
<dbReference type="SUPFAM" id="SSF49464">
    <property type="entry name" value="Carboxypeptidase regulatory domain-like"/>
    <property type="match status" value="1"/>
</dbReference>
<comment type="caution">
    <text evidence="2">The sequence shown here is derived from an EMBL/GenBank/DDBJ whole genome shotgun (WGS) entry which is preliminary data.</text>
</comment>
<dbReference type="SUPFAM" id="SSF56935">
    <property type="entry name" value="Porins"/>
    <property type="match status" value="1"/>
</dbReference>
<keyword evidence="3" id="KW-1185">Reference proteome</keyword>
<dbReference type="InterPro" id="IPR023996">
    <property type="entry name" value="TonB-dep_OMP_SusC/RagA"/>
</dbReference>
<dbReference type="InterPro" id="IPR037066">
    <property type="entry name" value="Plug_dom_sf"/>
</dbReference>
<organism evidence="2 3">
    <name type="scientific">Hoylesella saccharolytica F0055</name>
    <dbReference type="NCBI Taxonomy" id="1127699"/>
    <lineage>
        <taxon>Bacteria</taxon>
        <taxon>Pseudomonadati</taxon>
        <taxon>Bacteroidota</taxon>
        <taxon>Bacteroidia</taxon>
        <taxon>Bacteroidales</taxon>
        <taxon>Prevotellaceae</taxon>
        <taxon>Hoylesella</taxon>
    </lineage>
</organism>
<reference evidence="2 3" key="1">
    <citation type="submission" date="2012-05" db="EMBL/GenBank/DDBJ databases">
        <authorList>
            <person name="Weinstock G."/>
            <person name="Sodergren E."/>
            <person name="Lobos E.A."/>
            <person name="Fulton L."/>
            <person name="Fulton R."/>
            <person name="Courtney L."/>
            <person name="Fronick C."/>
            <person name="O'Laughlin M."/>
            <person name="Godfrey J."/>
            <person name="Wilson R.M."/>
            <person name="Miner T."/>
            <person name="Farmer C."/>
            <person name="Delehaunty K."/>
            <person name="Cordes M."/>
            <person name="Minx P."/>
            <person name="Tomlinson C."/>
            <person name="Chen J."/>
            <person name="Wollam A."/>
            <person name="Pepin K.H."/>
            <person name="Bhonagiri V."/>
            <person name="Zhang X."/>
            <person name="Suruliraj S."/>
            <person name="Warren W."/>
            <person name="Mitreva M."/>
            <person name="Mardis E.R."/>
            <person name="Wilson R.K."/>
        </authorList>
    </citation>
    <scope>NUCLEOTIDE SEQUENCE [LARGE SCALE GENOMIC DNA]</scope>
    <source>
        <strain evidence="2 3">F0055</strain>
    </source>
</reference>
<dbReference type="EMBL" id="AMEP01000041">
    <property type="protein sequence ID" value="EKY03143.1"/>
    <property type="molecule type" value="Genomic_DNA"/>
</dbReference>
<dbReference type="HOGENOM" id="CLU_004317_1_0_10"/>
<name>L1NIE4_9BACT</name>
<keyword evidence="2" id="KW-0675">Receptor</keyword>
<dbReference type="STRING" id="1127699.HMPREF9151_00488"/>
<dbReference type="FunFam" id="2.170.130.10:FF:000003">
    <property type="entry name" value="SusC/RagA family TonB-linked outer membrane protein"/>
    <property type="match status" value="1"/>
</dbReference>
<dbReference type="Proteomes" id="UP000010433">
    <property type="component" value="Unassembled WGS sequence"/>
</dbReference>
<proteinExistence type="predicted"/>
<dbReference type="Gene3D" id="2.170.130.10">
    <property type="entry name" value="TonB-dependent receptor, plug domain"/>
    <property type="match status" value="1"/>
</dbReference>
<dbReference type="InterPro" id="IPR008969">
    <property type="entry name" value="CarboxyPept-like_regulatory"/>
</dbReference>
<dbReference type="InterPro" id="IPR023997">
    <property type="entry name" value="TonB-dep_OMP_SusC/RagA_CS"/>
</dbReference>
<gene>
    <name evidence="2" type="ORF">HMPREF9151_00488</name>
</gene>
<evidence type="ECO:0000259" key="1">
    <source>
        <dbReference type="Pfam" id="PF07715"/>
    </source>
</evidence>
<dbReference type="PATRIC" id="fig|1127699.3.peg.444"/>